<evidence type="ECO:0000256" key="6">
    <source>
        <dbReference type="ARBA" id="ARBA00022989"/>
    </source>
</evidence>
<feature type="transmembrane region" description="Helical" evidence="8">
    <location>
        <begin position="6"/>
        <end position="25"/>
    </location>
</feature>
<comment type="subcellular location">
    <subcellularLocation>
        <location evidence="1">Cell membrane</location>
        <topology evidence="1">Multi-pass membrane protein</topology>
    </subcellularLocation>
</comment>
<feature type="transmembrane region" description="Helical" evidence="8">
    <location>
        <begin position="32"/>
        <end position="53"/>
    </location>
</feature>
<keyword evidence="4" id="KW-1003">Cell membrane</keyword>
<evidence type="ECO:0000256" key="8">
    <source>
        <dbReference type="SAM" id="Phobius"/>
    </source>
</evidence>
<reference evidence="9" key="1">
    <citation type="submission" date="2020-02" db="EMBL/GenBank/DDBJ databases">
        <authorList>
            <person name="Meier V. D."/>
        </authorList>
    </citation>
    <scope>NUCLEOTIDE SEQUENCE</scope>
    <source>
        <strain evidence="9">AVDCRST_MAG43</strain>
    </source>
</reference>
<dbReference type="EMBL" id="CADCWI010000084">
    <property type="protein sequence ID" value="CAA9557547.1"/>
    <property type="molecule type" value="Genomic_DNA"/>
</dbReference>
<name>A0A6J4UTC0_9BACT</name>
<evidence type="ECO:0000256" key="7">
    <source>
        <dbReference type="ARBA" id="ARBA00023136"/>
    </source>
</evidence>
<dbReference type="GO" id="GO:0015385">
    <property type="term" value="F:sodium:proton antiporter activity"/>
    <property type="evidence" value="ECO:0007669"/>
    <property type="project" value="TreeGrafter"/>
</dbReference>
<evidence type="ECO:0000313" key="9">
    <source>
        <dbReference type="EMBL" id="CAA9557547.1"/>
    </source>
</evidence>
<dbReference type="GO" id="GO:0005886">
    <property type="term" value="C:plasma membrane"/>
    <property type="evidence" value="ECO:0007669"/>
    <property type="project" value="UniProtKB-SubCell"/>
</dbReference>
<gene>
    <name evidence="9" type="ORF">AVDCRST_MAG43-1593</name>
</gene>
<proteinExistence type="inferred from homology"/>
<evidence type="ECO:0000256" key="4">
    <source>
        <dbReference type="ARBA" id="ARBA00022475"/>
    </source>
</evidence>
<evidence type="ECO:0000256" key="5">
    <source>
        <dbReference type="ARBA" id="ARBA00022692"/>
    </source>
</evidence>
<evidence type="ECO:0008006" key="10">
    <source>
        <dbReference type="Google" id="ProtNLM"/>
    </source>
</evidence>
<sequence>MHEVVFYGAMIWMTGLLCICIGMVIRARSALVRILALDTLTLVLVALLILYSTTTESSFYLDAALMLSLLSFLSTVVAARYHSERRIF</sequence>
<evidence type="ECO:0000256" key="1">
    <source>
        <dbReference type="ARBA" id="ARBA00004651"/>
    </source>
</evidence>
<dbReference type="PANTHER" id="PTHR34702">
    <property type="entry name" value="NA(+)/H(+) ANTIPORTER SUBUNIT F1"/>
    <property type="match status" value="1"/>
</dbReference>
<keyword evidence="6 8" id="KW-1133">Transmembrane helix</keyword>
<organism evidence="9">
    <name type="scientific">uncultured Thermomicrobiales bacterium</name>
    <dbReference type="NCBI Taxonomy" id="1645740"/>
    <lineage>
        <taxon>Bacteria</taxon>
        <taxon>Pseudomonadati</taxon>
        <taxon>Thermomicrobiota</taxon>
        <taxon>Thermomicrobia</taxon>
        <taxon>Thermomicrobiales</taxon>
        <taxon>environmental samples</taxon>
    </lineage>
</organism>
<accession>A0A6J4UTC0</accession>
<comment type="similarity">
    <text evidence="2">Belongs to the CPA3 antiporters (TC 2.A.63) subunit F family.</text>
</comment>
<dbReference type="PANTHER" id="PTHR34702:SF1">
    <property type="entry name" value="NA(+)_H(+) ANTIPORTER SUBUNIT F"/>
    <property type="match status" value="1"/>
</dbReference>
<evidence type="ECO:0000256" key="2">
    <source>
        <dbReference type="ARBA" id="ARBA00009212"/>
    </source>
</evidence>
<dbReference type="Pfam" id="PF04066">
    <property type="entry name" value="MrpF_PhaF"/>
    <property type="match status" value="1"/>
</dbReference>
<dbReference type="AlphaFoldDB" id="A0A6J4UTC0"/>
<keyword evidence="5 8" id="KW-0812">Transmembrane</keyword>
<protein>
    <recommendedName>
        <fullName evidence="10">Na(+) H(+) antiporter subunit F</fullName>
    </recommendedName>
</protein>
<keyword evidence="3" id="KW-0813">Transport</keyword>
<evidence type="ECO:0000256" key="3">
    <source>
        <dbReference type="ARBA" id="ARBA00022448"/>
    </source>
</evidence>
<dbReference type="InterPro" id="IPR007208">
    <property type="entry name" value="MrpF/PhaF-like"/>
</dbReference>
<feature type="transmembrane region" description="Helical" evidence="8">
    <location>
        <begin position="59"/>
        <end position="79"/>
    </location>
</feature>
<keyword evidence="7 8" id="KW-0472">Membrane</keyword>